<evidence type="ECO:0000313" key="4">
    <source>
        <dbReference type="EMBL" id="ODM15529.1"/>
    </source>
</evidence>
<dbReference type="InterPro" id="IPR013083">
    <property type="entry name" value="Znf_RING/FYVE/PHD"/>
</dbReference>
<dbReference type="EMBL" id="JXNT01000016">
    <property type="protein sequence ID" value="ODM15529.1"/>
    <property type="molecule type" value="Genomic_DNA"/>
</dbReference>
<organism evidence="4 5">
    <name type="scientific">Aspergillus cristatus</name>
    <name type="common">Chinese Fuzhuan brick tea-fermentation fungus</name>
    <name type="synonym">Eurotium cristatum</name>
    <dbReference type="NCBI Taxonomy" id="573508"/>
    <lineage>
        <taxon>Eukaryota</taxon>
        <taxon>Fungi</taxon>
        <taxon>Dikarya</taxon>
        <taxon>Ascomycota</taxon>
        <taxon>Pezizomycotina</taxon>
        <taxon>Eurotiomycetes</taxon>
        <taxon>Eurotiomycetidae</taxon>
        <taxon>Eurotiales</taxon>
        <taxon>Aspergillaceae</taxon>
        <taxon>Aspergillus</taxon>
        <taxon>Aspergillus subgen. Aspergillus</taxon>
    </lineage>
</organism>
<evidence type="ECO:0000256" key="1">
    <source>
        <dbReference type="RuleBase" id="RU369098"/>
    </source>
</evidence>
<feature type="region of interest" description="Disordered" evidence="2">
    <location>
        <begin position="408"/>
        <end position="480"/>
    </location>
</feature>
<feature type="compositionally biased region" description="Basic residues" evidence="2">
    <location>
        <begin position="351"/>
        <end position="374"/>
    </location>
</feature>
<dbReference type="FunFam" id="1.25.40.10:FF:000202">
    <property type="entry name" value="Unplaced genomic scaffold supercont1.7, whole genome shotgun sequence"/>
    <property type="match status" value="1"/>
</dbReference>
<comment type="function">
    <text evidence="1">Plays a role in nonsense-mediated mRNA decay.</text>
</comment>
<dbReference type="GO" id="GO:0070034">
    <property type="term" value="F:telomerase RNA binding"/>
    <property type="evidence" value="ECO:0007669"/>
    <property type="project" value="TreeGrafter"/>
</dbReference>
<dbReference type="AlphaFoldDB" id="A0A1E3B3N0"/>
<dbReference type="PANTHER" id="PTHR15696">
    <property type="entry name" value="SMG-7 SUPPRESSOR WITH MORPHOLOGICAL EFFECT ON GENITALIA PROTEIN 7"/>
    <property type="match status" value="1"/>
</dbReference>
<feature type="compositionally biased region" description="Low complexity" evidence="2">
    <location>
        <begin position="376"/>
        <end position="392"/>
    </location>
</feature>
<keyword evidence="1" id="KW-0866">Nonsense-mediated mRNA decay</keyword>
<dbReference type="STRING" id="573508.A0A1E3B3N0"/>
<feature type="compositionally biased region" description="Polar residues" evidence="2">
    <location>
        <begin position="134"/>
        <end position="150"/>
    </location>
</feature>
<protein>
    <recommendedName>
        <fullName evidence="1">Nonsense-mediated mRNA decay factor</fullName>
    </recommendedName>
</protein>
<feature type="region of interest" description="Disordered" evidence="2">
    <location>
        <begin position="341"/>
        <end position="392"/>
    </location>
</feature>
<keyword evidence="1" id="KW-0539">Nucleus</keyword>
<dbReference type="InterPro" id="IPR011990">
    <property type="entry name" value="TPR-like_helical_dom_sf"/>
</dbReference>
<comment type="caution">
    <text evidence="4">The sequence shown here is derived from an EMBL/GenBank/DDBJ whole genome shotgun (WGS) entry which is preliminary data.</text>
</comment>
<name>A0A1E3B3N0_ASPCR</name>
<sequence length="1030" mass="115441">MYASSFLPSLTCVHCSLEYWSLRGFPGKVNRLIALEPSRLPAFTSAPSLIAAAPFSPIQPRGSIKSRHETIDTVRRELQVLREEIASTLVNLQILSETLLAADMEEAATGPSGQYAEDPMVGSSGVAIPQSTAVASGNSGQANPLSQPFQNLAIDSPSYDQPPRSNYSFPRPSSLRPPTEFLEQWQRLVRREAIRRGFEIRVQDHPTHGHTWYNPNMLRTRSPLEWRDGGWVRVEPPRNDPCLDNMGDGRPDAKESSEMMVKLECKICMGQLVDTVIIPCGHAVLCQWPANSNKRASSDLTAAKAARVAPSSTSSLSHKRGCTTTARSVCAYDERPVKLLRSNSKVAKSPGHQHRKLRRSVSPKYPLVHRRNPHHPSASSQDRSPSFSPSSAGAQAIMALRELNQNNESEDNHTTDAQHQERSASSSGSNVSGRAINSTPMKSIPVPPEPTHGNFDDGEGKRRPPGGPTTTSSDEAPGTQRMTSLQLPQLETHPLTEEQLVNEVRGIYAGLVMVEKKCIEIDKQQAESKNKLSDHQWQALISLHRTLLHEHHDFFLASQHPSASPVLKKLAEKYAMPARMWRYGIHSFLELLRHRLPDSLEHTLTFLYLAYSMMTLLLESVPAFEDTWIECLGDLARYRMAVEESDLRDRETWAGVARYWYHQAADKNPNVGRIQHHLAVLARPDMLQQLFYYTKSLVSLHPFPSAGESIQLLFHPLLNGPKPYNQPVVASAFVAAHGNLFSQGPLSDLKVLVNEYLLHLDKYVGRLGNSFKLHGVYMASCNFAAISQYGVADAVVPAEFKEQQQDESRTASDSWTSVDKVDAIEAEFCEFQDSQSRRTVYYGAHLAFKTLSAFLDHIGNKNVFPAVHAYLAFIWCMALNNTSIKHIEVAVPWSKLATFLNAMLRSNTDLRVLEHAEFPVADDRKCFPEDFLLRGQVWSQGYFPADHFKGAWAEDEGRTIEVPSLSMARMYRCLWLGVRLATFHRWITYGPDFRSFTVTAFALELEKRARRLDPFATEPDAGFDKEMQDS</sequence>
<feature type="region of interest" description="Disordered" evidence="2">
    <location>
        <begin position="134"/>
        <end position="176"/>
    </location>
</feature>
<feature type="domain" description="DNA/RNA-binding" evidence="3">
    <location>
        <begin position="657"/>
        <end position="935"/>
    </location>
</feature>
<dbReference type="OrthoDB" id="2017974at2759"/>
<comment type="subcellular location">
    <subcellularLocation>
        <location evidence="1">Nucleus</location>
    </subcellularLocation>
</comment>
<keyword evidence="5" id="KW-1185">Reference proteome</keyword>
<dbReference type="PANTHER" id="PTHR15696:SF0">
    <property type="entry name" value="TELOMERASE-BINDING PROTEIN EST1A"/>
    <property type="match status" value="1"/>
</dbReference>
<dbReference type="Gene3D" id="3.30.40.10">
    <property type="entry name" value="Zinc/RING finger domain, C3HC4 (zinc finger)"/>
    <property type="match status" value="1"/>
</dbReference>
<dbReference type="InterPro" id="IPR018834">
    <property type="entry name" value="DNA/RNA-bd_Est1-type"/>
</dbReference>
<dbReference type="GO" id="GO:0000184">
    <property type="term" value="P:nuclear-transcribed mRNA catabolic process, nonsense-mediated decay"/>
    <property type="evidence" value="ECO:0007669"/>
    <property type="project" value="UniProtKB-KW"/>
</dbReference>
<dbReference type="Gene3D" id="1.25.40.10">
    <property type="entry name" value="Tetratricopeptide repeat domain"/>
    <property type="match status" value="1"/>
</dbReference>
<evidence type="ECO:0000259" key="3">
    <source>
        <dbReference type="Pfam" id="PF10373"/>
    </source>
</evidence>
<reference evidence="4 5" key="1">
    <citation type="journal article" date="2016" name="BMC Genomics">
        <title>Comparative genomic and transcriptomic analyses of the Fuzhuan brick tea-fermentation fungus Aspergillus cristatus.</title>
        <authorList>
            <person name="Ge Y."/>
            <person name="Wang Y."/>
            <person name="Liu Y."/>
            <person name="Tan Y."/>
            <person name="Ren X."/>
            <person name="Zhang X."/>
            <person name="Hyde K.D."/>
            <person name="Liu Y."/>
            <person name="Liu Z."/>
        </authorList>
    </citation>
    <scope>NUCLEOTIDE SEQUENCE [LARGE SCALE GENOMIC DNA]</scope>
    <source>
        <strain evidence="4 5">GZAAS20.1005</strain>
    </source>
</reference>
<proteinExistence type="predicted"/>
<dbReference type="GO" id="GO:0042162">
    <property type="term" value="F:telomeric DNA binding"/>
    <property type="evidence" value="ECO:0007669"/>
    <property type="project" value="TreeGrafter"/>
</dbReference>
<evidence type="ECO:0000313" key="5">
    <source>
        <dbReference type="Proteomes" id="UP000094569"/>
    </source>
</evidence>
<dbReference type="InterPro" id="IPR045153">
    <property type="entry name" value="Est1/Ebs1-like"/>
</dbReference>
<dbReference type="GO" id="GO:0005697">
    <property type="term" value="C:telomerase holoenzyme complex"/>
    <property type="evidence" value="ECO:0007669"/>
    <property type="project" value="TreeGrafter"/>
</dbReference>
<dbReference type="Proteomes" id="UP000094569">
    <property type="component" value="Unassembled WGS sequence"/>
</dbReference>
<gene>
    <name evidence="4" type="ORF">SI65_09132</name>
</gene>
<feature type="compositionally biased region" description="Basic and acidic residues" evidence="2">
    <location>
        <begin position="410"/>
        <end position="422"/>
    </location>
</feature>
<evidence type="ECO:0000256" key="2">
    <source>
        <dbReference type="SAM" id="MobiDB-lite"/>
    </source>
</evidence>
<dbReference type="SUPFAM" id="SSF48452">
    <property type="entry name" value="TPR-like"/>
    <property type="match status" value="1"/>
</dbReference>
<dbReference type="VEuPathDB" id="FungiDB:SI65_09132"/>
<accession>A0A1E3B3N0</accession>
<dbReference type="Pfam" id="PF10373">
    <property type="entry name" value="EST1_DNA_bind"/>
    <property type="match status" value="1"/>
</dbReference>
<feature type="compositionally biased region" description="Low complexity" evidence="2">
    <location>
        <begin position="423"/>
        <end position="435"/>
    </location>
</feature>
<feature type="compositionally biased region" description="Polar residues" evidence="2">
    <location>
        <begin position="468"/>
        <end position="480"/>
    </location>
</feature>